<dbReference type="EMBL" id="LAZR01012325">
    <property type="protein sequence ID" value="KKM27416.1"/>
    <property type="molecule type" value="Genomic_DNA"/>
</dbReference>
<evidence type="ECO:0000313" key="1">
    <source>
        <dbReference type="EMBL" id="KKM27416.1"/>
    </source>
</evidence>
<organism evidence="1">
    <name type="scientific">marine sediment metagenome</name>
    <dbReference type="NCBI Taxonomy" id="412755"/>
    <lineage>
        <taxon>unclassified sequences</taxon>
        <taxon>metagenomes</taxon>
        <taxon>ecological metagenomes</taxon>
    </lineage>
</organism>
<comment type="caution">
    <text evidence="1">The sequence shown here is derived from an EMBL/GenBank/DDBJ whole genome shotgun (WGS) entry which is preliminary data.</text>
</comment>
<gene>
    <name evidence="1" type="ORF">LCGC14_1574900</name>
</gene>
<sequence>MGNFRVYKYKVGDKVTYVALKATDIECPTCRHIETEYLDIENKGVITSRNREYIISHEMPVEYRVGMQDDGSCLITPTIPAIKAPVKENFYKINWEDIFEGNIKGISNG</sequence>
<name>A0A0F9IIJ1_9ZZZZ</name>
<dbReference type="AlphaFoldDB" id="A0A0F9IIJ1"/>
<proteinExistence type="predicted"/>
<accession>A0A0F9IIJ1</accession>
<protein>
    <submittedName>
        <fullName evidence="1">Uncharacterized protein</fullName>
    </submittedName>
</protein>
<reference evidence="1" key="1">
    <citation type="journal article" date="2015" name="Nature">
        <title>Complex archaea that bridge the gap between prokaryotes and eukaryotes.</title>
        <authorList>
            <person name="Spang A."/>
            <person name="Saw J.H."/>
            <person name="Jorgensen S.L."/>
            <person name="Zaremba-Niedzwiedzka K."/>
            <person name="Martijn J."/>
            <person name="Lind A.E."/>
            <person name="van Eijk R."/>
            <person name="Schleper C."/>
            <person name="Guy L."/>
            <person name="Ettema T.J."/>
        </authorList>
    </citation>
    <scope>NUCLEOTIDE SEQUENCE</scope>
</reference>